<dbReference type="GO" id="GO:0008233">
    <property type="term" value="F:peptidase activity"/>
    <property type="evidence" value="ECO:0007669"/>
    <property type="project" value="InterPro"/>
</dbReference>
<accession>A0A2H3NJM1</accession>
<dbReference type="SUPFAM" id="SSF52096">
    <property type="entry name" value="ClpP/crotonase"/>
    <property type="match status" value="2"/>
</dbReference>
<dbReference type="OrthoDB" id="9764363at2"/>
<feature type="domain" description="Peptidase S49" evidence="2">
    <location>
        <begin position="348"/>
        <end position="495"/>
    </location>
</feature>
<feature type="chain" id="PRO_5013870863" description="Peptidase S49 domain-containing protein" evidence="1">
    <location>
        <begin position="24"/>
        <end position="819"/>
    </location>
</feature>
<sequence length="819" mass="87645">MRQLVSLIVLGLCCMLLSASVHAQRMASYYSQYDLLSSPPSAVGEGLSGFANPALPALQPNTLQLQWSTDGRDHGDVSDIGVFSSVGGLSGAVSRVERGGFRSTGYHVGLAGGTKRFATGIAYQGFAGDKRAFGRVNRLTTGAIARPSRYLSVGLTYNIGLETDDREWVGEVGVRPLGTSRLTVFGDMAVFQGDALRDAPWSVGGAIQVVPGVEAVGRYFESEAFSLGLRVNLDRAGVQSQARFNPSQAYASSAYGIRLGGAQPSAISEAVQRGGKHVVLELGGTLSYQQSQVQAWTQDGVGRFYEALRTIERAGASERVQTLALNLSGLRIQPALAWELRQALQEAQAAGTTVLVYIDYAGMNTYHIASVADHVIMDPVGRLTLDGYASSQTFLAGTLDKIGIAVDDWRLFSHKSALEALDRTDFSDAEREQRQAYIDAFYETVRTDVMASRGLDNATFDSIVNDQTLLWATDAESAGLIDGTGRWSDLDDLLDTHVGGSTSALSVDALNELHAASDAWSAPPTIALVYGIGGTSIDSGMKAKELAETIRSTADRDDVKAIVFRVDSPGGDPLAADLVAEALREASEDMPVIISQGQVAGSGGYWVSMYGDEIFAAPTTLTGSIGVVAGWIYDDGFSERAGFDYDVVQRGERADLTTGYNVPLLGVELPARDMTKAERDRTEAQIEALYDEFVSGVAEGRSLDVDSVRTVAEGRVWTGTAAQERGLVDTMGGLPAAIEAARTAAELDRDWVQVQEVNAISGFFGFETLIPAPIRALVSDRDRAPETYDPVRDFVRTMATHQPHPLVILPPGWAPAPRP</sequence>
<evidence type="ECO:0000256" key="1">
    <source>
        <dbReference type="SAM" id="SignalP"/>
    </source>
</evidence>
<dbReference type="Gene3D" id="3.90.226.10">
    <property type="entry name" value="2-enoyl-CoA Hydratase, Chain A, domain 1"/>
    <property type="match status" value="4"/>
</dbReference>
<evidence type="ECO:0000259" key="2">
    <source>
        <dbReference type="Pfam" id="PF01343"/>
    </source>
</evidence>
<dbReference type="CDD" id="cd07018">
    <property type="entry name" value="S49_SppA_67K_type"/>
    <property type="match status" value="1"/>
</dbReference>
<dbReference type="InterPro" id="IPR029045">
    <property type="entry name" value="ClpP/crotonase-like_dom_sf"/>
</dbReference>
<evidence type="ECO:0000313" key="3">
    <source>
        <dbReference type="EMBL" id="PEN06000.1"/>
    </source>
</evidence>
<dbReference type="EMBL" id="PDEP01000010">
    <property type="protein sequence ID" value="PEN06000.1"/>
    <property type="molecule type" value="Genomic_DNA"/>
</dbReference>
<dbReference type="Proteomes" id="UP000221024">
    <property type="component" value="Unassembled WGS sequence"/>
</dbReference>
<gene>
    <name evidence="3" type="ORF">CRI93_10995</name>
</gene>
<dbReference type="RefSeq" id="WP_098062689.1">
    <property type="nucleotide sequence ID" value="NZ_PDEP01000010.1"/>
</dbReference>
<dbReference type="AlphaFoldDB" id="A0A2H3NJM1"/>
<reference evidence="3 4" key="1">
    <citation type="submission" date="2017-10" db="EMBL/GenBank/DDBJ databases">
        <title>Draft genome of Longimonas halophila.</title>
        <authorList>
            <person name="Goh K.M."/>
            <person name="Shamsir M.S."/>
            <person name="Lim S.W."/>
        </authorList>
    </citation>
    <scope>NUCLEOTIDE SEQUENCE [LARGE SCALE GENOMIC DNA]</scope>
    <source>
        <strain evidence="3 4">KCTC 42399</strain>
    </source>
</reference>
<dbReference type="PANTHER" id="PTHR33209:SF2">
    <property type="entry name" value="CHROMOSOME UNDETERMINED SCAFFOLD_55, WHOLE GENOME SHOTGUN SEQUENCE"/>
    <property type="match status" value="1"/>
</dbReference>
<evidence type="ECO:0000313" key="4">
    <source>
        <dbReference type="Proteomes" id="UP000221024"/>
    </source>
</evidence>
<dbReference type="GO" id="GO:0006508">
    <property type="term" value="P:proteolysis"/>
    <property type="evidence" value="ECO:0007669"/>
    <property type="project" value="InterPro"/>
</dbReference>
<keyword evidence="4" id="KW-1185">Reference proteome</keyword>
<dbReference type="PANTHER" id="PTHR33209">
    <property type="entry name" value="PROTEASE 4"/>
    <property type="match status" value="1"/>
</dbReference>
<dbReference type="Pfam" id="PF01343">
    <property type="entry name" value="Peptidase_S49"/>
    <property type="match status" value="2"/>
</dbReference>
<dbReference type="Gene3D" id="6.20.330.10">
    <property type="match status" value="1"/>
</dbReference>
<feature type="domain" description="Peptidase S49" evidence="2">
    <location>
        <begin position="587"/>
        <end position="747"/>
    </location>
</feature>
<organism evidence="3 4">
    <name type="scientific">Longimonas halophila</name>
    <dbReference type="NCBI Taxonomy" id="1469170"/>
    <lineage>
        <taxon>Bacteria</taxon>
        <taxon>Pseudomonadati</taxon>
        <taxon>Rhodothermota</taxon>
        <taxon>Rhodothermia</taxon>
        <taxon>Rhodothermales</taxon>
        <taxon>Salisaetaceae</taxon>
        <taxon>Longimonas</taxon>
    </lineage>
</organism>
<dbReference type="CDD" id="cd07023">
    <property type="entry name" value="S49_Sppa_N_C"/>
    <property type="match status" value="1"/>
</dbReference>
<comment type="caution">
    <text evidence="3">The sequence shown here is derived from an EMBL/GenBank/DDBJ whole genome shotgun (WGS) entry which is preliminary data.</text>
</comment>
<proteinExistence type="predicted"/>
<dbReference type="InterPro" id="IPR002142">
    <property type="entry name" value="Peptidase_S49"/>
</dbReference>
<dbReference type="InterPro" id="IPR047272">
    <property type="entry name" value="S49_SppA_C"/>
</dbReference>
<feature type="signal peptide" evidence="1">
    <location>
        <begin position="1"/>
        <end position="23"/>
    </location>
</feature>
<protein>
    <recommendedName>
        <fullName evidence="2">Peptidase S49 domain-containing protein</fullName>
    </recommendedName>
</protein>
<keyword evidence="1" id="KW-0732">Signal</keyword>
<dbReference type="InterPro" id="IPR047217">
    <property type="entry name" value="S49_SppA_67K_type_N"/>
</dbReference>
<name>A0A2H3NJM1_9BACT</name>